<dbReference type="InterPro" id="IPR011063">
    <property type="entry name" value="TilS/TtcA_N"/>
</dbReference>
<feature type="binding site" evidence="6">
    <location>
        <begin position="21"/>
        <end position="26"/>
    </location>
    <ligand>
        <name>ATP</name>
        <dbReference type="ChEBI" id="CHEBI:30616"/>
    </ligand>
</feature>
<dbReference type="InterPro" id="IPR014729">
    <property type="entry name" value="Rossmann-like_a/b/a_fold"/>
</dbReference>
<keyword evidence="4 6" id="KW-0067">ATP-binding</keyword>
<comment type="function">
    <text evidence="6">Ligates lysine onto the cytidine present at position 34 of the AUA codon-specific tRNA(Ile) that contains the anticodon CAU, in an ATP-dependent manner. Cytidine is converted to lysidine, thus changing the amino acid specificity of the tRNA from methionine to isoleucine.</text>
</comment>
<evidence type="ECO:0000256" key="5">
    <source>
        <dbReference type="ARBA" id="ARBA00048539"/>
    </source>
</evidence>
<evidence type="ECO:0000256" key="1">
    <source>
        <dbReference type="ARBA" id="ARBA00022598"/>
    </source>
</evidence>
<protein>
    <recommendedName>
        <fullName evidence="6">tRNA(Ile)-lysidine synthase</fullName>
        <ecNumber evidence="6">6.3.4.19</ecNumber>
    </recommendedName>
    <alternativeName>
        <fullName evidence="6">tRNA(Ile)-2-lysyl-cytidine synthase</fullName>
    </alternativeName>
    <alternativeName>
        <fullName evidence="6">tRNA(Ile)-lysidine synthetase</fullName>
    </alternativeName>
</protein>
<keyword evidence="1 6" id="KW-0436">Ligase</keyword>
<dbReference type="Pfam" id="PF01171">
    <property type="entry name" value="ATP_bind_3"/>
    <property type="match status" value="1"/>
</dbReference>
<comment type="caution">
    <text evidence="8">The sequence shown here is derived from an EMBL/GenBank/DDBJ whole genome shotgun (WGS) entry which is preliminary data.</text>
</comment>
<keyword evidence="2 6" id="KW-0819">tRNA processing</keyword>
<dbReference type="EC" id="6.3.4.19" evidence="6"/>
<sequence>MSVVRSALGPELPESLGIALSGGGDSVALLHLLQRCLARAPVRLFAVTVDHGLRPEAAQEAEEAGRLSETLGIPHDILRWRGWDGQGNLQDRARQARYGLMTDWARRRGVSALALGHTADDQAETLLMRLGRSAGPAGLRGMAGQSLRDGLLLLRPLLGLTRADLRAYLRRQGLGWAEDPSNEDEHYTRVRARAVLAELAPLGITAQSLGDVADNMARVDQALGWAAFQAAGELAQIRAGAVAFEARGFILLPEEIARRLIAGAIGWIGGAGYPPRRAPVAQLLADLRQGGAGALCGCRVMIRRGTVWVCREYNAVRDHRVPATGLWDGRWHFLGRAPEGAEIAALGPEGLAQCPDRRASGLPGAVLEGTPALWLRGRLIAAPLAGMGQSGTLRLENGAAGFRAGLLSH</sequence>
<evidence type="ECO:0000256" key="6">
    <source>
        <dbReference type="HAMAP-Rule" id="MF_01161"/>
    </source>
</evidence>
<dbReference type="NCBIfam" id="TIGR02432">
    <property type="entry name" value="lysidine_TilS_N"/>
    <property type="match status" value="1"/>
</dbReference>
<proteinExistence type="inferred from homology"/>
<name>A0A8J3MBB8_9RHOB</name>
<dbReference type="PANTHER" id="PTHR43033">
    <property type="entry name" value="TRNA(ILE)-LYSIDINE SYNTHASE-RELATED"/>
    <property type="match status" value="1"/>
</dbReference>
<gene>
    <name evidence="6 8" type="primary">tilS</name>
    <name evidence="8" type="ORF">GCM10010961_09980</name>
</gene>
<feature type="domain" description="tRNA(Ile)-lysidine/2-thiocytidine synthase N-terminal" evidence="7">
    <location>
        <begin position="17"/>
        <end position="193"/>
    </location>
</feature>
<comment type="similarity">
    <text evidence="6">Belongs to the tRNA(Ile)-lysidine synthase family.</text>
</comment>
<dbReference type="InterPro" id="IPR012795">
    <property type="entry name" value="tRNA_Ile_lys_synt_N"/>
</dbReference>
<dbReference type="GO" id="GO:0005737">
    <property type="term" value="C:cytoplasm"/>
    <property type="evidence" value="ECO:0007669"/>
    <property type="project" value="UniProtKB-SubCell"/>
</dbReference>
<dbReference type="Proteomes" id="UP000611500">
    <property type="component" value="Unassembled WGS sequence"/>
</dbReference>
<dbReference type="CDD" id="cd01992">
    <property type="entry name" value="TilS_N"/>
    <property type="match status" value="1"/>
</dbReference>
<dbReference type="HAMAP" id="MF_01161">
    <property type="entry name" value="tRNA_Ile_lys_synt"/>
    <property type="match status" value="1"/>
</dbReference>
<evidence type="ECO:0000313" key="9">
    <source>
        <dbReference type="Proteomes" id="UP000611500"/>
    </source>
</evidence>
<dbReference type="PANTHER" id="PTHR43033:SF1">
    <property type="entry name" value="TRNA(ILE)-LYSIDINE SYNTHASE-RELATED"/>
    <property type="match status" value="1"/>
</dbReference>
<dbReference type="EMBL" id="BNAP01000003">
    <property type="protein sequence ID" value="GHG84184.1"/>
    <property type="molecule type" value="Genomic_DNA"/>
</dbReference>
<dbReference type="InterPro" id="IPR012094">
    <property type="entry name" value="tRNA_Ile_lys_synt"/>
</dbReference>
<comment type="domain">
    <text evidence="6">The N-terminal region contains the highly conserved SGGXDS motif, predicted to be a P-loop motif involved in ATP binding.</text>
</comment>
<reference evidence="8" key="1">
    <citation type="journal article" date="2014" name="Int. J. Syst. Evol. Microbiol.">
        <title>Complete genome sequence of Corynebacterium casei LMG S-19264T (=DSM 44701T), isolated from a smear-ripened cheese.</title>
        <authorList>
            <consortium name="US DOE Joint Genome Institute (JGI-PGF)"/>
            <person name="Walter F."/>
            <person name="Albersmeier A."/>
            <person name="Kalinowski J."/>
            <person name="Ruckert C."/>
        </authorList>
    </citation>
    <scope>NUCLEOTIDE SEQUENCE</scope>
    <source>
        <strain evidence="8">CGMCC 1.7081</strain>
    </source>
</reference>
<evidence type="ECO:0000256" key="2">
    <source>
        <dbReference type="ARBA" id="ARBA00022694"/>
    </source>
</evidence>
<evidence type="ECO:0000313" key="8">
    <source>
        <dbReference type="EMBL" id="GHG84184.1"/>
    </source>
</evidence>
<organism evidence="8 9">
    <name type="scientific">Pseudodonghicola xiamenensis</name>
    <dbReference type="NCBI Taxonomy" id="337702"/>
    <lineage>
        <taxon>Bacteria</taxon>
        <taxon>Pseudomonadati</taxon>
        <taxon>Pseudomonadota</taxon>
        <taxon>Alphaproteobacteria</taxon>
        <taxon>Rhodobacterales</taxon>
        <taxon>Paracoccaceae</taxon>
        <taxon>Pseudodonghicola</taxon>
    </lineage>
</organism>
<comment type="subcellular location">
    <subcellularLocation>
        <location evidence="6">Cytoplasm</location>
    </subcellularLocation>
</comment>
<accession>A0A8J3MBB8</accession>
<keyword evidence="3 6" id="KW-0547">Nucleotide-binding</keyword>
<dbReference type="GO" id="GO:0006400">
    <property type="term" value="P:tRNA modification"/>
    <property type="evidence" value="ECO:0007669"/>
    <property type="project" value="UniProtKB-UniRule"/>
</dbReference>
<comment type="catalytic activity">
    <reaction evidence="5 6">
        <text>cytidine(34) in tRNA(Ile2) + L-lysine + ATP = lysidine(34) in tRNA(Ile2) + AMP + diphosphate + H(+)</text>
        <dbReference type="Rhea" id="RHEA:43744"/>
        <dbReference type="Rhea" id="RHEA-COMP:10625"/>
        <dbReference type="Rhea" id="RHEA-COMP:10670"/>
        <dbReference type="ChEBI" id="CHEBI:15378"/>
        <dbReference type="ChEBI" id="CHEBI:30616"/>
        <dbReference type="ChEBI" id="CHEBI:32551"/>
        <dbReference type="ChEBI" id="CHEBI:33019"/>
        <dbReference type="ChEBI" id="CHEBI:82748"/>
        <dbReference type="ChEBI" id="CHEBI:83665"/>
        <dbReference type="ChEBI" id="CHEBI:456215"/>
        <dbReference type="EC" id="6.3.4.19"/>
    </reaction>
</comment>
<reference evidence="8" key="2">
    <citation type="submission" date="2020-09" db="EMBL/GenBank/DDBJ databases">
        <authorList>
            <person name="Sun Q."/>
            <person name="Zhou Y."/>
        </authorList>
    </citation>
    <scope>NUCLEOTIDE SEQUENCE</scope>
    <source>
        <strain evidence="8">CGMCC 1.7081</strain>
    </source>
</reference>
<keyword evidence="9" id="KW-1185">Reference proteome</keyword>
<evidence type="ECO:0000256" key="4">
    <source>
        <dbReference type="ARBA" id="ARBA00022840"/>
    </source>
</evidence>
<dbReference type="Gene3D" id="3.40.50.620">
    <property type="entry name" value="HUPs"/>
    <property type="match status" value="1"/>
</dbReference>
<dbReference type="GO" id="GO:0005524">
    <property type="term" value="F:ATP binding"/>
    <property type="evidence" value="ECO:0007669"/>
    <property type="project" value="UniProtKB-UniRule"/>
</dbReference>
<dbReference type="GO" id="GO:0032267">
    <property type="term" value="F:tRNA(Ile)-lysidine synthase activity"/>
    <property type="evidence" value="ECO:0007669"/>
    <property type="project" value="UniProtKB-EC"/>
</dbReference>
<evidence type="ECO:0000259" key="7">
    <source>
        <dbReference type="Pfam" id="PF01171"/>
    </source>
</evidence>
<dbReference type="AlphaFoldDB" id="A0A8J3MBB8"/>
<keyword evidence="6" id="KW-0963">Cytoplasm</keyword>
<evidence type="ECO:0000256" key="3">
    <source>
        <dbReference type="ARBA" id="ARBA00022741"/>
    </source>
</evidence>
<dbReference type="SUPFAM" id="SSF52402">
    <property type="entry name" value="Adenine nucleotide alpha hydrolases-like"/>
    <property type="match status" value="1"/>
</dbReference>